<evidence type="ECO:0000313" key="14">
    <source>
        <dbReference type="Proteomes" id="UP000807342"/>
    </source>
</evidence>
<dbReference type="PROSITE" id="PS50089">
    <property type="entry name" value="ZF_RING_2"/>
    <property type="match status" value="1"/>
</dbReference>
<dbReference type="GO" id="GO:0008270">
    <property type="term" value="F:zinc ion binding"/>
    <property type="evidence" value="ECO:0007669"/>
    <property type="project" value="UniProtKB-KW"/>
</dbReference>
<keyword evidence="5" id="KW-0862">Zinc</keyword>
<feature type="signal peptide" evidence="11">
    <location>
        <begin position="1"/>
        <end position="18"/>
    </location>
</feature>
<accession>A0A9P5X9U7</accession>
<dbReference type="PANTHER" id="PTHR46539:SF1">
    <property type="entry name" value="E3 UBIQUITIN-PROTEIN LIGASE ATL42"/>
    <property type="match status" value="1"/>
</dbReference>
<feature type="compositionally biased region" description="Low complexity" evidence="9">
    <location>
        <begin position="404"/>
        <end position="414"/>
    </location>
</feature>
<keyword evidence="7 10" id="KW-0472">Membrane</keyword>
<dbReference type="CDD" id="cd16454">
    <property type="entry name" value="RING-H2_PA-TM-RING"/>
    <property type="match status" value="1"/>
</dbReference>
<dbReference type="PANTHER" id="PTHR46539">
    <property type="entry name" value="E3 UBIQUITIN-PROTEIN LIGASE ATL42"/>
    <property type="match status" value="1"/>
</dbReference>
<evidence type="ECO:0000259" key="12">
    <source>
        <dbReference type="PROSITE" id="PS50089"/>
    </source>
</evidence>
<feature type="region of interest" description="Disordered" evidence="9">
    <location>
        <begin position="361"/>
        <end position="424"/>
    </location>
</feature>
<proteinExistence type="predicted"/>
<evidence type="ECO:0000256" key="9">
    <source>
        <dbReference type="SAM" id="MobiDB-lite"/>
    </source>
</evidence>
<evidence type="ECO:0000256" key="5">
    <source>
        <dbReference type="ARBA" id="ARBA00022833"/>
    </source>
</evidence>
<keyword evidence="6 10" id="KW-1133">Transmembrane helix</keyword>
<evidence type="ECO:0000313" key="13">
    <source>
        <dbReference type="EMBL" id="KAF9447498.1"/>
    </source>
</evidence>
<dbReference type="EMBL" id="MU151197">
    <property type="protein sequence ID" value="KAF9447498.1"/>
    <property type="molecule type" value="Genomic_DNA"/>
</dbReference>
<feature type="compositionally biased region" description="Low complexity" evidence="9">
    <location>
        <begin position="560"/>
        <end position="573"/>
    </location>
</feature>
<dbReference type="InterPro" id="IPR001841">
    <property type="entry name" value="Znf_RING"/>
</dbReference>
<keyword evidence="11" id="KW-0732">Signal</keyword>
<evidence type="ECO:0000256" key="8">
    <source>
        <dbReference type="PROSITE-ProRule" id="PRU00175"/>
    </source>
</evidence>
<feature type="region of interest" description="Disordered" evidence="9">
    <location>
        <begin position="551"/>
        <end position="573"/>
    </location>
</feature>
<comment type="subcellular location">
    <subcellularLocation>
        <location evidence="1">Membrane</location>
    </subcellularLocation>
</comment>
<evidence type="ECO:0000256" key="3">
    <source>
        <dbReference type="ARBA" id="ARBA00022723"/>
    </source>
</evidence>
<dbReference type="SUPFAM" id="SSF57850">
    <property type="entry name" value="RING/U-box"/>
    <property type="match status" value="1"/>
</dbReference>
<evidence type="ECO:0000256" key="6">
    <source>
        <dbReference type="ARBA" id="ARBA00022989"/>
    </source>
</evidence>
<keyword evidence="3" id="KW-0479">Metal-binding</keyword>
<dbReference type="GO" id="GO:0016020">
    <property type="term" value="C:membrane"/>
    <property type="evidence" value="ECO:0007669"/>
    <property type="project" value="UniProtKB-SubCell"/>
</dbReference>
<evidence type="ECO:0000256" key="2">
    <source>
        <dbReference type="ARBA" id="ARBA00022692"/>
    </source>
</evidence>
<keyword evidence="4 8" id="KW-0863">Zinc-finger</keyword>
<dbReference type="Proteomes" id="UP000807342">
    <property type="component" value="Unassembled WGS sequence"/>
</dbReference>
<protein>
    <recommendedName>
        <fullName evidence="12">RING-type domain-containing protein</fullName>
    </recommendedName>
</protein>
<evidence type="ECO:0000256" key="1">
    <source>
        <dbReference type="ARBA" id="ARBA00004370"/>
    </source>
</evidence>
<feature type="non-terminal residue" evidence="13">
    <location>
        <position position="573"/>
    </location>
</feature>
<evidence type="ECO:0000256" key="10">
    <source>
        <dbReference type="SAM" id="Phobius"/>
    </source>
</evidence>
<feature type="region of interest" description="Disordered" evidence="9">
    <location>
        <begin position="310"/>
        <end position="330"/>
    </location>
</feature>
<feature type="domain" description="RING-type" evidence="12">
    <location>
        <begin position="439"/>
        <end position="483"/>
    </location>
</feature>
<dbReference type="Gene3D" id="3.30.40.10">
    <property type="entry name" value="Zinc/RING finger domain, C3HC4 (zinc finger)"/>
    <property type="match status" value="1"/>
</dbReference>
<gene>
    <name evidence="13" type="ORF">P691DRAFT_646978</name>
</gene>
<evidence type="ECO:0000256" key="11">
    <source>
        <dbReference type="SAM" id="SignalP"/>
    </source>
</evidence>
<dbReference type="Pfam" id="PF13639">
    <property type="entry name" value="zf-RING_2"/>
    <property type="match status" value="1"/>
</dbReference>
<comment type="caution">
    <text evidence="13">The sequence shown here is derived from an EMBL/GenBank/DDBJ whole genome shotgun (WGS) entry which is preliminary data.</text>
</comment>
<sequence>MIPLLLLFLSQAAAYIPASPTNSTQDAIAGGLNITDISQLRLQWYSNGNYVENVSYQLAGNGTQGISKGILIHFAEDTVNELTPPTSAPWIAMVSCDVNATDASMDIDIFTLARDKGAVAALLYSLHSIACVINPEYADPATFDQVFDIFSTQSKTSAHLIDYQFGQLSPTNASISKYDSQRLNDTADAVRDSIAKGYATQPGFLYAVLRAYNATGDADGPAVTSTDGGSGNSGGSGSSNTALAMIILYAITGCVSALFCVVIISGAIRALRHPERYGPRARMGIDGSPQGRARGLTRAILDTFPIVKFGSGSSNEEESAGTPAGGGNTAKDMEAQELTQWEVVDQTAANRQSAFIARNGKATATDGATTSNLRTRDLPALTRADLRPSTSQTDTNADDRGEGPSSTPSSYSPSRKPNPQDNTLVRNDLSLEAIGRETCPICIVDFEEGDDIRVLPCEGKHRFHPQCVDQWLLELSSSCPICRQDFLALESILSHGDERESQELGIDGLYPDNPDRDLRHHQGLGSRRSALTASTYGLNNRFSRYLRFASGRRQRHQQQEQEWQQEQQGEQER</sequence>
<dbReference type="AlphaFoldDB" id="A0A9P5X9U7"/>
<name>A0A9P5X9U7_9AGAR</name>
<feature type="transmembrane region" description="Helical" evidence="10">
    <location>
        <begin position="242"/>
        <end position="268"/>
    </location>
</feature>
<keyword evidence="2 10" id="KW-0812">Transmembrane</keyword>
<dbReference type="InterPro" id="IPR013083">
    <property type="entry name" value="Znf_RING/FYVE/PHD"/>
</dbReference>
<organism evidence="13 14">
    <name type="scientific">Macrolepiota fuliginosa MF-IS2</name>
    <dbReference type="NCBI Taxonomy" id="1400762"/>
    <lineage>
        <taxon>Eukaryota</taxon>
        <taxon>Fungi</taxon>
        <taxon>Dikarya</taxon>
        <taxon>Basidiomycota</taxon>
        <taxon>Agaricomycotina</taxon>
        <taxon>Agaricomycetes</taxon>
        <taxon>Agaricomycetidae</taxon>
        <taxon>Agaricales</taxon>
        <taxon>Agaricineae</taxon>
        <taxon>Agaricaceae</taxon>
        <taxon>Macrolepiota</taxon>
    </lineage>
</organism>
<evidence type="ECO:0000256" key="7">
    <source>
        <dbReference type="ARBA" id="ARBA00023136"/>
    </source>
</evidence>
<feature type="compositionally biased region" description="Polar residues" evidence="9">
    <location>
        <begin position="415"/>
        <end position="424"/>
    </location>
</feature>
<reference evidence="13" key="1">
    <citation type="submission" date="2020-11" db="EMBL/GenBank/DDBJ databases">
        <authorList>
            <consortium name="DOE Joint Genome Institute"/>
            <person name="Ahrendt S."/>
            <person name="Riley R."/>
            <person name="Andreopoulos W."/>
            <person name="Labutti K."/>
            <person name="Pangilinan J."/>
            <person name="Ruiz-Duenas F.J."/>
            <person name="Barrasa J.M."/>
            <person name="Sanchez-Garcia M."/>
            <person name="Camarero S."/>
            <person name="Miyauchi S."/>
            <person name="Serrano A."/>
            <person name="Linde D."/>
            <person name="Babiker R."/>
            <person name="Drula E."/>
            <person name="Ayuso-Fernandez I."/>
            <person name="Pacheco R."/>
            <person name="Padilla G."/>
            <person name="Ferreira P."/>
            <person name="Barriuso J."/>
            <person name="Kellner H."/>
            <person name="Castanera R."/>
            <person name="Alfaro M."/>
            <person name="Ramirez L."/>
            <person name="Pisabarro A.G."/>
            <person name="Kuo A."/>
            <person name="Tritt A."/>
            <person name="Lipzen A."/>
            <person name="He G."/>
            <person name="Yan M."/>
            <person name="Ng V."/>
            <person name="Cullen D."/>
            <person name="Martin F."/>
            <person name="Rosso M.-N."/>
            <person name="Henrissat B."/>
            <person name="Hibbett D."/>
            <person name="Martinez A.T."/>
            <person name="Grigoriev I.V."/>
        </authorList>
    </citation>
    <scope>NUCLEOTIDE SEQUENCE</scope>
    <source>
        <strain evidence="13">MF-IS2</strain>
    </source>
</reference>
<dbReference type="OrthoDB" id="8062037at2759"/>
<keyword evidence="14" id="KW-1185">Reference proteome</keyword>
<feature type="chain" id="PRO_5040342628" description="RING-type domain-containing protein" evidence="11">
    <location>
        <begin position="19"/>
        <end position="573"/>
    </location>
</feature>
<evidence type="ECO:0000256" key="4">
    <source>
        <dbReference type="ARBA" id="ARBA00022771"/>
    </source>
</evidence>